<organism evidence="1 2">
    <name type="scientific">Methylobacterium brachythecii</name>
    <dbReference type="NCBI Taxonomy" id="1176177"/>
    <lineage>
        <taxon>Bacteria</taxon>
        <taxon>Pseudomonadati</taxon>
        <taxon>Pseudomonadota</taxon>
        <taxon>Alphaproteobacteria</taxon>
        <taxon>Hyphomicrobiales</taxon>
        <taxon>Methylobacteriaceae</taxon>
        <taxon>Methylobacterium</taxon>
    </lineage>
</organism>
<dbReference type="Proteomes" id="UP001156881">
    <property type="component" value="Unassembled WGS sequence"/>
</dbReference>
<gene>
    <name evidence="1" type="ORF">GCM10007884_35360</name>
</gene>
<proteinExistence type="predicted"/>
<keyword evidence="2" id="KW-1185">Reference proteome</keyword>
<evidence type="ECO:0000313" key="1">
    <source>
        <dbReference type="EMBL" id="GLS45545.1"/>
    </source>
</evidence>
<comment type="caution">
    <text evidence="1">The sequence shown here is derived from an EMBL/GenBank/DDBJ whole genome shotgun (WGS) entry which is preliminary data.</text>
</comment>
<accession>A0ABQ6D678</accession>
<name>A0ABQ6D678_9HYPH</name>
<protein>
    <submittedName>
        <fullName evidence="1">Uncharacterized protein</fullName>
    </submittedName>
</protein>
<sequence>MTGSQADIRNWLLAALPAEDFELLHPLFERVPLALGKILVAAHDPIRHGSLESCRFRTSQLYGSGA</sequence>
<dbReference type="EMBL" id="BSPG01000024">
    <property type="protein sequence ID" value="GLS45545.1"/>
    <property type="molecule type" value="Genomic_DNA"/>
</dbReference>
<evidence type="ECO:0000313" key="2">
    <source>
        <dbReference type="Proteomes" id="UP001156881"/>
    </source>
</evidence>
<reference evidence="2" key="1">
    <citation type="journal article" date="2019" name="Int. J. Syst. Evol. Microbiol.">
        <title>The Global Catalogue of Microorganisms (GCM) 10K type strain sequencing project: providing services to taxonomists for standard genome sequencing and annotation.</title>
        <authorList>
            <consortium name="The Broad Institute Genomics Platform"/>
            <consortium name="The Broad Institute Genome Sequencing Center for Infectious Disease"/>
            <person name="Wu L."/>
            <person name="Ma J."/>
        </authorList>
    </citation>
    <scope>NUCLEOTIDE SEQUENCE [LARGE SCALE GENOMIC DNA]</scope>
    <source>
        <strain evidence="2">NBRC 107710</strain>
    </source>
</reference>